<evidence type="ECO:0000313" key="3">
    <source>
        <dbReference type="EMBL" id="RUL59097.1"/>
    </source>
</evidence>
<evidence type="ECO:0000313" key="4">
    <source>
        <dbReference type="Proteomes" id="UP000278983"/>
    </source>
</evidence>
<comment type="caution">
    <text evidence="3">The sequence shown here is derived from an EMBL/GenBank/DDBJ whole genome shotgun (WGS) entry which is preliminary data.</text>
</comment>
<dbReference type="Pfam" id="PF07676">
    <property type="entry name" value="PD40"/>
    <property type="match status" value="1"/>
</dbReference>
<dbReference type="RefSeq" id="WP_126678267.1">
    <property type="nucleotide sequence ID" value="NZ_RYYU01000001.1"/>
</dbReference>
<reference evidence="3 4" key="1">
    <citation type="submission" date="2018-12" db="EMBL/GenBank/DDBJ databases">
        <title>Genome sequencing of Prevotella sp. KCOM 3155 (= JS262).</title>
        <authorList>
            <person name="Kook J.-K."/>
            <person name="Park S.-N."/>
            <person name="Lim Y.K."/>
        </authorList>
    </citation>
    <scope>NUCLEOTIDE SEQUENCE [LARGE SCALE GENOMIC DNA]</scope>
    <source>
        <strain evidence="3 4">KCOM 3155</strain>
    </source>
</reference>
<accession>A0A3S0RNM1</accession>
<dbReference type="OrthoDB" id="1110381at2"/>
<feature type="coiled-coil region" evidence="1">
    <location>
        <begin position="302"/>
        <end position="368"/>
    </location>
</feature>
<dbReference type="EMBL" id="RYYU01000001">
    <property type="protein sequence ID" value="RUL59097.1"/>
    <property type="molecule type" value="Genomic_DNA"/>
</dbReference>
<protein>
    <recommendedName>
        <fullName evidence="5">WD40-like protein</fullName>
    </recommendedName>
</protein>
<sequence length="371" mass="42133">MRILIVVLSLLLSVPTMAQKGKKRSQNRKAAVDKEKPTAEQLMFENMLTSTRQLMIIDSIIVNKNDFLSRIPLPSECGALSGNEHGASFQNDFINKKYFSKRDTAGVSKIYTADCLAGQWTKPQELSTLGNADYPFLMADGTTLYFAAKGEMSLGGYDIFVTRYDADNGSLLEPQNIGLPFNSFANDYLYAEDEIDSLAWLVTDRNQSEGKVCIYTLVPNTHNTYDASKYSKDALIGLASISSIKDTWENKSERDAAIKRLKALNKGIEKNNKEDVVYFVVNDRVTYTSISQFKSSTNMREFRKLQSLTKEIENNYKTLEDLRDKFSSAGMSVQRRMSEDIIALERRVREQEKERRSIEKSIRNTENLLTK</sequence>
<dbReference type="InterPro" id="IPR011659">
    <property type="entry name" value="WD40"/>
</dbReference>
<proteinExistence type="predicted"/>
<name>A0A3S0RNM1_9BACT</name>
<dbReference type="Proteomes" id="UP000278983">
    <property type="component" value="Unassembled WGS sequence"/>
</dbReference>
<feature type="chain" id="PRO_5018758609" description="WD40-like protein" evidence="2">
    <location>
        <begin position="19"/>
        <end position="371"/>
    </location>
</feature>
<feature type="signal peptide" evidence="2">
    <location>
        <begin position="1"/>
        <end position="18"/>
    </location>
</feature>
<keyword evidence="2" id="KW-0732">Signal</keyword>
<organism evidence="3 4">
    <name type="scientific">Prevotella koreensis</name>
    <dbReference type="NCBI Taxonomy" id="2490854"/>
    <lineage>
        <taxon>Bacteria</taxon>
        <taxon>Pseudomonadati</taxon>
        <taxon>Bacteroidota</taxon>
        <taxon>Bacteroidia</taxon>
        <taxon>Bacteroidales</taxon>
        <taxon>Prevotellaceae</taxon>
        <taxon>Prevotella</taxon>
    </lineage>
</organism>
<keyword evidence="1" id="KW-0175">Coiled coil</keyword>
<keyword evidence="4" id="KW-1185">Reference proteome</keyword>
<evidence type="ECO:0000256" key="2">
    <source>
        <dbReference type="SAM" id="SignalP"/>
    </source>
</evidence>
<gene>
    <name evidence="3" type="ORF">EHV08_04465</name>
</gene>
<dbReference type="AlphaFoldDB" id="A0A3S0RNM1"/>
<evidence type="ECO:0008006" key="5">
    <source>
        <dbReference type="Google" id="ProtNLM"/>
    </source>
</evidence>
<evidence type="ECO:0000256" key="1">
    <source>
        <dbReference type="SAM" id="Coils"/>
    </source>
</evidence>